<evidence type="ECO:0000256" key="4">
    <source>
        <dbReference type="SAM" id="MobiDB-lite"/>
    </source>
</evidence>
<dbReference type="PANTHER" id="PTHR39183:SF1">
    <property type="entry name" value="SPORE COAT PROTEIN F-LIKE PROTEIN YHCQ"/>
    <property type="match status" value="1"/>
</dbReference>
<comment type="similarity">
    <text evidence="3">Belongs to the CotF family.</text>
</comment>
<evidence type="ECO:0000313" key="6">
    <source>
        <dbReference type="Proteomes" id="UP000284177"/>
    </source>
</evidence>
<dbReference type="Proteomes" id="UP000284177">
    <property type="component" value="Unassembled WGS sequence"/>
</dbReference>
<comment type="subcellular location">
    <subcellularLocation>
        <location evidence="2">Spore coat</location>
    </subcellularLocation>
</comment>
<organism evidence="5 6">
    <name type="scientific">Thermohalobacter berrensis</name>
    <dbReference type="NCBI Taxonomy" id="99594"/>
    <lineage>
        <taxon>Bacteria</taxon>
        <taxon>Bacillati</taxon>
        <taxon>Bacillota</taxon>
        <taxon>Tissierellia</taxon>
        <taxon>Tissierellales</taxon>
        <taxon>Thermohalobacteraceae</taxon>
        <taxon>Thermohalobacter</taxon>
    </lineage>
</organism>
<name>A0A419SWC2_9FIRM</name>
<dbReference type="Gene3D" id="1.20.1260.10">
    <property type="match status" value="1"/>
</dbReference>
<feature type="compositionally biased region" description="Polar residues" evidence="4">
    <location>
        <begin position="80"/>
        <end position="89"/>
    </location>
</feature>
<evidence type="ECO:0000313" key="5">
    <source>
        <dbReference type="EMBL" id="RKD29509.1"/>
    </source>
</evidence>
<evidence type="ECO:0000256" key="2">
    <source>
        <dbReference type="ARBA" id="ARBA00024325"/>
    </source>
</evidence>
<evidence type="ECO:0000256" key="1">
    <source>
        <dbReference type="ARBA" id="ARBA00022969"/>
    </source>
</evidence>
<gene>
    <name evidence="5" type="ORF">BET03_05465</name>
</gene>
<dbReference type="EMBL" id="MCIB01000037">
    <property type="protein sequence ID" value="RKD29509.1"/>
    <property type="molecule type" value="Genomic_DNA"/>
</dbReference>
<dbReference type="InterPro" id="IPR012851">
    <property type="entry name" value="Spore_coat_CotF-like"/>
</dbReference>
<keyword evidence="6" id="KW-1185">Reference proteome</keyword>
<comment type="caution">
    <text evidence="5">The sequence shown here is derived from an EMBL/GenBank/DDBJ whole genome shotgun (WGS) entry which is preliminary data.</text>
</comment>
<feature type="region of interest" description="Disordered" evidence="4">
    <location>
        <begin position="77"/>
        <end position="100"/>
    </location>
</feature>
<sequence length="100" mass="10821">MTSFLGNKVKQNTDINDEVIADNLMASAKAAANAYLNASLISTTPELRSMYSSSLSQVMSGHAALSELALKRGWAKPYDSPTQQLSSEYSKSKFVVRTEG</sequence>
<dbReference type="OrthoDB" id="1682820at2"/>
<dbReference type="GO" id="GO:0030435">
    <property type="term" value="P:sporulation resulting in formation of a cellular spore"/>
    <property type="evidence" value="ECO:0007669"/>
    <property type="project" value="UniProtKB-KW"/>
</dbReference>
<proteinExistence type="inferred from homology"/>
<accession>A0A419SWC2</accession>
<dbReference type="RefSeq" id="WP_120170456.1">
    <property type="nucleotide sequence ID" value="NZ_MCIB01000037.1"/>
</dbReference>
<dbReference type="PANTHER" id="PTHR39183">
    <property type="entry name" value="SPORE COAT PROTEIN F-LIKE PROTEIN YHCQ"/>
    <property type="match status" value="1"/>
</dbReference>
<keyword evidence="1" id="KW-0749">Sporulation</keyword>
<evidence type="ECO:0000256" key="3">
    <source>
        <dbReference type="ARBA" id="ARBA00024344"/>
    </source>
</evidence>
<dbReference type="AlphaFoldDB" id="A0A419SWC2"/>
<keyword evidence="5" id="KW-0167">Capsid protein</keyword>
<keyword evidence="5" id="KW-0946">Virion</keyword>
<dbReference type="InterPro" id="IPR012347">
    <property type="entry name" value="Ferritin-like"/>
</dbReference>
<reference evidence="5 6" key="1">
    <citation type="submission" date="2016-08" db="EMBL/GenBank/DDBJ databases">
        <title>Novel Firmicutes and Novel Genomes.</title>
        <authorList>
            <person name="Poppleton D.I."/>
            <person name="Gribaldo S."/>
        </authorList>
    </citation>
    <scope>NUCLEOTIDE SEQUENCE [LARGE SCALE GENOMIC DNA]</scope>
    <source>
        <strain evidence="5 6">CTT3</strain>
    </source>
</reference>
<protein>
    <submittedName>
        <fullName evidence="5">Spore coat protein</fullName>
    </submittedName>
</protein>
<dbReference type="Pfam" id="PF07875">
    <property type="entry name" value="Coat_F"/>
    <property type="match status" value="1"/>
</dbReference>